<evidence type="ECO:0000256" key="2">
    <source>
        <dbReference type="ARBA" id="ARBA00022723"/>
    </source>
</evidence>
<feature type="domain" description="Cytochrome c" evidence="6">
    <location>
        <begin position="43"/>
        <end position="125"/>
    </location>
</feature>
<dbReference type="AlphaFoldDB" id="A0A7S8F420"/>
<evidence type="ECO:0000256" key="4">
    <source>
        <dbReference type="PROSITE-ProRule" id="PRU00433"/>
    </source>
</evidence>
<dbReference type="PROSITE" id="PS51257">
    <property type="entry name" value="PROKAR_LIPOPROTEIN"/>
    <property type="match status" value="1"/>
</dbReference>
<dbReference type="SUPFAM" id="SSF46626">
    <property type="entry name" value="Cytochrome c"/>
    <property type="match status" value="1"/>
</dbReference>
<evidence type="ECO:0000259" key="6">
    <source>
        <dbReference type="PROSITE" id="PS51007"/>
    </source>
</evidence>
<feature type="signal peptide" evidence="5">
    <location>
        <begin position="1"/>
        <end position="23"/>
    </location>
</feature>
<evidence type="ECO:0000313" key="7">
    <source>
        <dbReference type="EMBL" id="QPC98752.1"/>
    </source>
</evidence>
<evidence type="ECO:0000256" key="3">
    <source>
        <dbReference type="ARBA" id="ARBA00023004"/>
    </source>
</evidence>
<evidence type="ECO:0000256" key="5">
    <source>
        <dbReference type="SAM" id="SignalP"/>
    </source>
</evidence>
<keyword evidence="2 4" id="KW-0479">Metal-binding</keyword>
<dbReference type="GO" id="GO:0046872">
    <property type="term" value="F:metal ion binding"/>
    <property type="evidence" value="ECO:0007669"/>
    <property type="project" value="UniProtKB-KW"/>
</dbReference>
<dbReference type="InterPro" id="IPR036909">
    <property type="entry name" value="Cyt_c-like_dom_sf"/>
</dbReference>
<keyword evidence="3 4" id="KW-0408">Iron</keyword>
<sequence>MAYRTPALIAGFAIALTSCIATSEPGATHVSSVPRPILAEEGGTDAATDLAFAQAACGGCHAVEPPGLSPNPKSPPFADIANSPGLTDATLAIWLADAHNYPEEMDFDLNQKQVETIARHMLRLRDPNYEKPVY</sequence>
<dbReference type="Proteomes" id="UP000594459">
    <property type="component" value="Chromosome"/>
</dbReference>
<evidence type="ECO:0000313" key="8">
    <source>
        <dbReference type="Proteomes" id="UP000594459"/>
    </source>
</evidence>
<dbReference type="RefSeq" id="WP_200981756.1">
    <property type="nucleotide sequence ID" value="NZ_CP064654.1"/>
</dbReference>
<dbReference type="GO" id="GO:0020037">
    <property type="term" value="F:heme binding"/>
    <property type="evidence" value="ECO:0007669"/>
    <property type="project" value="InterPro"/>
</dbReference>
<evidence type="ECO:0000256" key="1">
    <source>
        <dbReference type="ARBA" id="ARBA00022617"/>
    </source>
</evidence>
<feature type="chain" id="PRO_5032619586" description="Cytochrome c domain-containing protein" evidence="5">
    <location>
        <begin position="24"/>
        <end position="134"/>
    </location>
</feature>
<keyword evidence="5" id="KW-0732">Signal</keyword>
<accession>A0A7S8F420</accession>
<dbReference type="EMBL" id="CP064654">
    <property type="protein sequence ID" value="QPC98752.1"/>
    <property type="molecule type" value="Genomic_DNA"/>
</dbReference>
<dbReference type="KEGG" id="qso:IRL76_13075"/>
<proteinExistence type="predicted"/>
<dbReference type="InterPro" id="IPR009056">
    <property type="entry name" value="Cyt_c-like_dom"/>
</dbReference>
<dbReference type="PROSITE" id="PS51007">
    <property type="entry name" value="CYTC"/>
    <property type="match status" value="1"/>
</dbReference>
<organism evidence="7 8">
    <name type="scientific">Qipengyuania soli</name>
    <dbReference type="NCBI Taxonomy" id="2782568"/>
    <lineage>
        <taxon>Bacteria</taxon>
        <taxon>Pseudomonadati</taxon>
        <taxon>Pseudomonadota</taxon>
        <taxon>Alphaproteobacteria</taxon>
        <taxon>Sphingomonadales</taxon>
        <taxon>Erythrobacteraceae</taxon>
        <taxon>Qipengyuania</taxon>
    </lineage>
</organism>
<reference evidence="7 8" key="1">
    <citation type="submission" date="2020-11" db="EMBL/GenBank/DDBJ databases">
        <title>The genome sequence of Erythrobacter sp. 6D36.</title>
        <authorList>
            <person name="Liu Y."/>
        </authorList>
    </citation>
    <scope>NUCLEOTIDE SEQUENCE [LARGE SCALE GENOMIC DNA]</scope>
    <source>
        <strain evidence="7 8">6D36</strain>
    </source>
</reference>
<keyword evidence="1 4" id="KW-0349">Heme</keyword>
<keyword evidence="8" id="KW-1185">Reference proteome</keyword>
<protein>
    <recommendedName>
        <fullName evidence="6">Cytochrome c domain-containing protein</fullName>
    </recommendedName>
</protein>
<gene>
    <name evidence="7" type="ORF">IRL76_13075</name>
</gene>
<dbReference type="GO" id="GO:0009055">
    <property type="term" value="F:electron transfer activity"/>
    <property type="evidence" value="ECO:0007669"/>
    <property type="project" value="InterPro"/>
</dbReference>
<name>A0A7S8F420_9SPHN</name>